<name>A0A6J8AT45_MYTCO</name>
<keyword evidence="1" id="KW-1133">Transmembrane helix</keyword>
<accession>A0A6J8AT45</accession>
<keyword evidence="4" id="KW-1185">Reference proteome</keyword>
<protein>
    <recommendedName>
        <fullName evidence="5">Claudin</fullName>
    </recommendedName>
</protein>
<dbReference type="Gene3D" id="1.20.140.150">
    <property type="match status" value="1"/>
</dbReference>
<evidence type="ECO:0000256" key="2">
    <source>
        <dbReference type="SAM" id="SignalP"/>
    </source>
</evidence>
<dbReference type="OrthoDB" id="10497413at2759"/>
<gene>
    <name evidence="3" type="ORF">MCOR_11129</name>
</gene>
<dbReference type="AlphaFoldDB" id="A0A6J8AT45"/>
<keyword evidence="1" id="KW-0472">Membrane</keyword>
<evidence type="ECO:0008006" key="5">
    <source>
        <dbReference type="Google" id="ProtNLM"/>
    </source>
</evidence>
<feature type="signal peptide" evidence="2">
    <location>
        <begin position="1"/>
        <end position="20"/>
    </location>
</feature>
<keyword evidence="2" id="KW-0732">Signal</keyword>
<feature type="transmembrane region" description="Helical" evidence="1">
    <location>
        <begin position="127"/>
        <end position="151"/>
    </location>
</feature>
<evidence type="ECO:0000313" key="3">
    <source>
        <dbReference type="EMBL" id="CAC5373313.1"/>
    </source>
</evidence>
<feature type="transmembrane region" description="Helical" evidence="1">
    <location>
        <begin position="86"/>
        <end position="106"/>
    </location>
</feature>
<feature type="chain" id="PRO_5026693762" description="Claudin" evidence="2">
    <location>
        <begin position="21"/>
        <end position="187"/>
    </location>
</feature>
<evidence type="ECO:0000256" key="1">
    <source>
        <dbReference type="SAM" id="Phobius"/>
    </source>
</evidence>
<sequence>MVALFLLVFGFSTPFWVLIAVETDFNSEPFDVVEMEYIGLWQWCFKHNGCFDLSLLAKESSIYTKIINKRNRNEILDMIINKDNRTISPVLLICLVAFGAAIRTFDEPKMDMLLESNILRVIDINRYFSFWMVCIATLLYFSNGMLAIVSLCRGFVINTNSASERRSVAATRSGNEKSLEMISVYNF</sequence>
<dbReference type="EMBL" id="CACVKT020001887">
    <property type="protein sequence ID" value="CAC5373313.1"/>
    <property type="molecule type" value="Genomic_DNA"/>
</dbReference>
<keyword evidence="1" id="KW-0812">Transmembrane</keyword>
<dbReference type="Proteomes" id="UP000507470">
    <property type="component" value="Unassembled WGS sequence"/>
</dbReference>
<proteinExistence type="predicted"/>
<evidence type="ECO:0000313" key="4">
    <source>
        <dbReference type="Proteomes" id="UP000507470"/>
    </source>
</evidence>
<reference evidence="3 4" key="1">
    <citation type="submission" date="2020-06" db="EMBL/GenBank/DDBJ databases">
        <authorList>
            <person name="Li R."/>
            <person name="Bekaert M."/>
        </authorList>
    </citation>
    <scope>NUCLEOTIDE SEQUENCE [LARGE SCALE GENOMIC DNA]</scope>
    <source>
        <strain evidence="4">wild</strain>
    </source>
</reference>
<organism evidence="3 4">
    <name type="scientific">Mytilus coruscus</name>
    <name type="common">Sea mussel</name>
    <dbReference type="NCBI Taxonomy" id="42192"/>
    <lineage>
        <taxon>Eukaryota</taxon>
        <taxon>Metazoa</taxon>
        <taxon>Spiralia</taxon>
        <taxon>Lophotrochozoa</taxon>
        <taxon>Mollusca</taxon>
        <taxon>Bivalvia</taxon>
        <taxon>Autobranchia</taxon>
        <taxon>Pteriomorphia</taxon>
        <taxon>Mytilida</taxon>
        <taxon>Mytiloidea</taxon>
        <taxon>Mytilidae</taxon>
        <taxon>Mytilinae</taxon>
        <taxon>Mytilus</taxon>
    </lineage>
</organism>